<proteinExistence type="inferred from homology"/>
<evidence type="ECO:0000256" key="2">
    <source>
        <dbReference type="ARBA" id="ARBA00009477"/>
    </source>
</evidence>
<comment type="subcellular location">
    <subcellularLocation>
        <location evidence="1">Membrane</location>
        <topology evidence="1">Single-pass membrane protein</topology>
    </subcellularLocation>
</comment>
<dbReference type="PANTHER" id="PTHR30386:SF26">
    <property type="entry name" value="TRANSPORT PROTEIN COMB"/>
    <property type="match status" value="1"/>
</dbReference>
<dbReference type="RefSeq" id="WP_216515687.1">
    <property type="nucleotide sequence ID" value="NZ_JAHLPM010000001.1"/>
</dbReference>
<evidence type="ECO:0000256" key="3">
    <source>
        <dbReference type="ARBA" id="ARBA00022692"/>
    </source>
</evidence>
<feature type="coiled-coil region" evidence="6">
    <location>
        <begin position="352"/>
        <end position="422"/>
    </location>
</feature>
<accession>A0ABS6E0M7</accession>
<feature type="domain" description="AprE-like beta-barrel" evidence="9">
    <location>
        <begin position="523"/>
        <end position="611"/>
    </location>
</feature>
<evidence type="ECO:0000259" key="9">
    <source>
        <dbReference type="Pfam" id="PF26002"/>
    </source>
</evidence>
<dbReference type="Proteomes" id="UP000749471">
    <property type="component" value="Unassembled WGS sequence"/>
</dbReference>
<evidence type="ECO:0000256" key="7">
    <source>
        <dbReference type="SAM" id="Phobius"/>
    </source>
</evidence>
<keyword evidence="4 7" id="KW-1133">Transmembrane helix</keyword>
<name>A0ABS6E0M7_9FIRM</name>
<dbReference type="InterPro" id="IPR050739">
    <property type="entry name" value="MFP"/>
</dbReference>
<protein>
    <submittedName>
        <fullName evidence="10">HlyD family efflux transporter periplasmic adaptor subunit</fullName>
    </submittedName>
</protein>
<dbReference type="InterPro" id="IPR058982">
    <property type="entry name" value="Beta-barrel_AprE"/>
</dbReference>
<comment type="caution">
    <text evidence="10">The sequence shown here is derived from an EMBL/GenBank/DDBJ whole genome shotgun (WGS) entry which is preliminary data.</text>
</comment>
<evidence type="ECO:0000256" key="5">
    <source>
        <dbReference type="ARBA" id="ARBA00023136"/>
    </source>
</evidence>
<feature type="domain" description="Multidrug resistance protein MdtA-like barrel-sandwich hybrid" evidence="8">
    <location>
        <begin position="66"/>
        <end position="102"/>
    </location>
</feature>
<feature type="transmembrane region" description="Helical" evidence="7">
    <location>
        <begin position="25"/>
        <end position="46"/>
    </location>
</feature>
<evidence type="ECO:0000259" key="8">
    <source>
        <dbReference type="Pfam" id="PF25917"/>
    </source>
</evidence>
<keyword evidence="6" id="KW-0175">Coiled coil</keyword>
<dbReference type="Pfam" id="PF26002">
    <property type="entry name" value="Beta-barrel_AprE"/>
    <property type="match status" value="1"/>
</dbReference>
<organism evidence="10 11">
    <name type="scientific">Tissierella simiarum</name>
    <dbReference type="NCBI Taxonomy" id="2841534"/>
    <lineage>
        <taxon>Bacteria</taxon>
        <taxon>Bacillati</taxon>
        <taxon>Bacillota</taxon>
        <taxon>Tissierellia</taxon>
        <taxon>Tissierellales</taxon>
        <taxon>Tissierellaceae</taxon>
        <taxon>Tissierella</taxon>
    </lineage>
</organism>
<evidence type="ECO:0000256" key="4">
    <source>
        <dbReference type="ARBA" id="ARBA00022989"/>
    </source>
</evidence>
<reference evidence="10 11" key="1">
    <citation type="submission" date="2021-06" db="EMBL/GenBank/DDBJ databases">
        <authorList>
            <person name="Sun Q."/>
            <person name="Li D."/>
        </authorList>
    </citation>
    <scope>NUCLEOTIDE SEQUENCE [LARGE SCALE GENOMIC DNA]</scope>
    <source>
        <strain evidence="10 11">MSJ-40</strain>
    </source>
</reference>
<keyword evidence="11" id="KW-1185">Reference proteome</keyword>
<evidence type="ECO:0000313" key="11">
    <source>
        <dbReference type="Proteomes" id="UP000749471"/>
    </source>
</evidence>
<evidence type="ECO:0000313" key="10">
    <source>
        <dbReference type="EMBL" id="MBU5436458.1"/>
    </source>
</evidence>
<evidence type="ECO:0000256" key="1">
    <source>
        <dbReference type="ARBA" id="ARBA00004167"/>
    </source>
</evidence>
<dbReference type="InterPro" id="IPR058625">
    <property type="entry name" value="MdtA-like_BSH"/>
</dbReference>
<comment type="similarity">
    <text evidence="2">Belongs to the membrane fusion protein (MFP) (TC 8.A.1) family.</text>
</comment>
<dbReference type="Pfam" id="PF25917">
    <property type="entry name" value="BSH_RND"/>
    <property type="match status" value="1"/>
</dbReference>
<dbReference type="PANTHER" id="PTHR30386">
    <property type="entry name" value="MEMBRANE FUSION SUBUNIT OF EMRAB-TOLC MULTIDRUG EFFLUX PUMP"/>
    <property type="match status" value="1"/>
</dbReference>
<feature type="coiled-coil region" evidence="6">
    <location>
        <begin position="105"/>
        <end position="132"/>
    </location>
</feature>
<keyword evidence="5 7" id="KW-0472">Membrane</keyword>
<keyword evidence="3 7" id="KW-0812">Transmembrane</keyword>
<evidence type="ECO:0000256" key="6">
    <source>
        <dbReference type="SAM" id="Coils"/>
    </source>
</evidence>
<dbReference type="EMBL" id="JAHLPM010000001">
    <property type="protein sequence ID" value="MBU5436458.1"/>
    <property type="molecule type" value="Genomic_DNA"/>
</dbReference>
<sequence length="628" mass="73966">MKPIIIDMKEMSDSKQVYESRPNPFFSIFIYSVLVMLFISIVWMYFGEIDIVIKAQGIIRPNEHVSTVHNQVSGEIVEVNVEDGQHIKYGDIMYIIDHSQLIADKEVIEDELTKTKNTIEKLQKYKKSVENDKNYFDKDNLDEEEYYIKFTSYLLNYKSLEHNITYEGKQILLELNNTLSKLNDMKKEKELILKFEKSIKEGKNHFKSDSDKIYFNKYEKYIADYEALVREYDDRKKEIELSTSERLLFNSIKYIEDSLNGYKKIISSVELDKNLFINENIYEKQYREYENKLWELKQLYYQAREIYEINKELEDYGISRQEVENSRLSMEKALSTIEGYKISYTLSLEPKIIELERQLEELMLKKDNSISKEELLAQNEEQREFSINKYKLETQVQLDNQLEQLELNITNLEAVYNKLMLDKTKNYKVDFLDNNGEKELASIVNYKMTELKNVIDNLESYEKNKVSLENSLNKINVDIDNAVVKAKINGTINMNTELVKGNMLMNEVNVLTIIPEDDTQFKVSIYVSNDNIGKLKEGMEVKYNVYAFPTSEYGEVIGTITKISKDIKVDQDNPTGYYLVEGNVENKPLYDYKGKQVNMKIGMSCEAQVITERKKILFYVLEKINFWS</sequence>
<gene>
    <name evidence="10" type="ORF">KQI42_00480</name>
</gene>
<feature type="coiled-coil region" evidence="6">
    <location>
        <begin position="451"/>
        <end position="478"/>
    </location>
</feature>